<name>A0A414DGW7_9FIRM</name>
<gene>
    <name evidence="1" type="ORF">DW811_05310</name>
</gene>
<dbReference type="RefSeq" id="WP_118148463.1">
    <property type="nucleotide sequence ID" value="NZ_QSIS01000004.1"/>
</dbReference>
<evidence type="ECO:0000313" key="1">
    <source>
        <dbReference type="EMBL" id="RHD09927.1"/>
    </source>
</evidence>
<organism evidence="1 2">
    <name type="scientific">Lachnospira eligens</name>
    <dbReference type="NCBI Taxonomy" id="39485"/>
    <lineage>
        <taxon>Bacteria</taxon>
        <taxon>Bacillati</taxon>
        <taxon>Bacillota</taxon>
        <taxon>Clostridia</taxon>
        <taxon>Lachnospirales</taxon>
        <taxon>Lachnospiraceae</taxon>
        <taxon>Lachnospira</taxon>
    </lineage>
</organism>
<protein>
    <submittedName>
        <fullName evidence="1">Uncharacterized protein</fullName>
    </submittedName>
</protein>
<proteinExistence type="predicted"/>
<sequence>MNINSYSLSDEYNLKRQQIEQLCNEADYHNNLAKACSENYIEFKNAAEIYNNLAKTYEDTYLLLKNNISNKESLILCANLYHSKYNYAVSYGQYYNLTNDYNKAIPLYKDAKNYIQQATVFISSVLKENLSKEERDAVEYDFNMYKVDVLLNEIMIAYNENSIALENKQYSIAYDKTKLIYDYFSKIQGMINNTPEYFEPNNVRRLLAQMEAINANLFVINSYQSETDYQLIQDFDIYFDIIWYLVRSYEYTQKAIKIDNYWIDYKKTRKNIYEDIKGLLKPCKKKWSVILCKSNNNLTLIEIMKSIDNKYYNKISNKRSFFIMNIFKNHVKSKGNVVINNYSTSYTSSSDTQLSSDNIEKLNNLIDYIKGNLSNELSTDEMNCIVNNLSPIIDAKTNVQQEDAIKNWNNFKSNLSTASLKLLAISADIVTLGAFLKKLLGL</sequence>
<dbReference type="AlphaFoldDB" id="A0A414DGW7"/>
<dbReference type="Proteomes" id="UP000284794">
    <property type="component" value="Unassembled WGS sequence"/>
</dbReference>
<reference evidence="1 2" key="1">
    <citation type="submission" date="2018-08" db="EMBL/GenBank/DDBJ databases">
        <title>A genome reference for cultivated species of the human gut microbiota.</title>
        <authorList>
            <person name="Zou Y."/>
            <person name="Xue W."/>
            <person name="Luo G."/>
        </authorList>
    </citation>
    <scope>NUCLEOTIDE SEQUENCE [LARGE SCALE GENOMIC DNA]</scope>
    <source>
        <strain evidence="1 2">AM32-2AC</strain>
    </source>
</reference>
<accession>A0A414DGW7</accession>
<evidence type="ECO:0000313" key="2">
    <source>
        <dbReference type="Proteomes" id="UP000284794"/>
    </source>
</evidence>
<dbReference type="EMBL" id="QSIS01000004">
    <property type="protein sequence ID" value="RHD09927.1"/>
    <property type="molecule type" value="Genomic_DNA"/>
</dbReference>
<comment type="caution">
    <text evidence="1">The sequence shown here is derived from an EMBL/GenBank/DDBJ whole genome shotgun (WGS) entry which is preliminary data.</text>
</comment>